<evidence type="ECO:0000313" key="3">
    <source>
        <dbReference type="EMBL" id="MPM48346.1"/>
    </source>
</evidence>
<dbReference type="GO" id="GO:0051191">
    <property type="term" value="P:prosthetic group biosynthetic process"/>
    <property type="evidence" value="ECO:0007669"/>
    <property type="project" value="InterPro"/>
</dbReference>
<accession>A0A645A5W6</accession>
<gene>
    <name evidence="3" type="primary">citX_4</name>
    <name evidence="3" type="ORF">SDC9_95070</name>
</gene>
<proteinExistence type="predicted"/>
<dbReference type="AlphaFoldDB" id="A0A645A5W6"/>
<comment type="caution">
    <text evidence="3">The sequence shown here is derived from an EMBL/GenBank/DDBJ whole genome shotgun (WGS) entry which is preliminary data.</text>
</comment>
<dbReference type="Pfam" id="PF03802">
    <property type="entry name" value="CitX"/>
    <property type="match status" value="1"/>
</dbReference>
<keyword evidence="3" id="KW-0456">Lyase</keyword>
<sequence>MDGIFQINDNQVVETAHHFFITICAVSGSGGMEVYMDKELLKVLAAREQRWEMRRSIVEKQQNCLITITLCVPLLYRTDEEFGILFLKLCNNFYKTLVFKGHQVCFENCIQGDDGPAVFISTETEAKEIKKICREAEESIIGGRILDIDVMDRDGSPVGRGDIGLPPRKCFICENPAAICVSRRLHSANEISKCVMQLKKLIESNNEQFNKSPLPLIKDVYEEKDGISDDNQVKM</sequence>
<keyword evidence="2 3" id="KW-0548">Nucleotidyltransferase</keyword>
<evidence type="ECO:0000256" key="1">
    <source>
        <dbReference type="ARBA" id="ARBA00022679"/>
    </source>
</evidence>
<reference evidence="3" key="1">
    <citation type="submission" date="2019-08" db="EMBL/GenBank/DDBJ databases">
        <authorList>
            <person name="Kucharzyk K."/>
            <person name="Murdoch R.W."/>
            <person name="Higgins S."/>
            <person name="Loffler F."/>
        </authorList>
    </citation>
    <scope>NUCLEOTIDE SEQUENCE</scope>
</reference>
<protein>
    <submittedName>
        <fullName evidence="3">Apo-citrate lyase phosphoribosyl-dephospho-CoA transferase</fullName>
        <ecNumber evidence="3">2.7.7.61</ecNumber>
    </submittedName>
</protein>
<dbReference type="EC" id="2.7.7.61" evidence="3"/>
<dbReference type="GO" id="GO:0050519">
    <property type="term" value="F:holo-citrate lyase synthase activity"/>
    <property type="evidence" value="ECO:0007669"/>
    <property type="project" value="UniProtKB-EC"/>
</dbReference>
<dbReference type="EMBL" id="VSSQ01012058">
    <property type="protein sequence ID" value="MPM48346.1"/>
    <property type="molecule type" value="Genomic_DNA"/>
</dbReference>
<name>A0A645A5W6_9ZZZZ</name>
<dbReference type="InterPro" id="IPR005551">
    <property type="entry name" value="CitX"/>
</dbReference>
<keyword evidence="1 3" id="KW-0808">Transferase</keyword>
<organism evidence="3">
    <name type="scientific">bioreactor metagenome</name>
    <dbReference type="NCBI Taxonomy" id="1076179"/>
    <lineage>
        <taxon>unclassified sequences</taxon>
        <taxon>metagenomes</taxon>
        <taxon>ecological metagenomes</taxon>
    </lineage>
</organism>
<dbReference type="GO" id="GO:0016829">
    <property type="term" value="F:lyase activity"/>
    <property type="evidence" value="ECO:0007669"/>
    <property type="project" value="UniProtKB-KW"/>
</dbReference>
<evidence type="ECO:0000256" key="2">
    <source>
        <dbReference type="ARBA" id="ARBA00022695"/>
    </source>
</evidence>